<dbReference type="InterPro" id="IPR036584">
    <property type="entry name" value="FliS_sf"/>
</dbReference>
<dbReference type="CDD" id="cd16098">
    <property type="entry name" value="FliS"/>
    <property type="match status" value="1"/>
</dbReference>
<dbReference type="OrthoDB" id="3268516at2"/>
<keyword evidence="6" id="KW-0966">Cell projection</keyword>
<reference evidence="6 7" key="1">
    <citation type="submission" date="2019-01" db="EMBL/GenBank/DDBJ databases">
        <title>Novel species of Nocardioides.</title>
        <authorList>
            <person name="Liu Q."/>
            <person name="Xin Y.-H."/>
        </authorList>
    </citation>
    <scope>NUCLEOTIDE SEQUENCE [LARGE SCALE GENOMIC DNA]</scope>
    <source>
        <strain evidence="6 7">CGMCC 4.6882</strain>
    </source>
</reference>
<sequence length="139" mass="15121">MAYSTHYSSPYSSTAAPQHAYLQAAVETASPARLLVMLYDRLVLDCRRAVAAQQEGDHQAAHQHLLHAQDIVAELQSSLRPDGWDGAESLNGLYSHVMVKLVEANVRRDVTITEHCLEVVDGLADAWRQAAAATAVQSA</sequence>
<dbReference type="NCBIfam" id="TIGR00208">
    <property type="entry name" value="fliS"/>
    <property type="match status" value="1"/>
</dbReference>
<evidence type="ECO:0000313" key="6">
    <source>
        <dbReference type="EMBL" id="RYB94226.1"/>
    </source>
</evidence>
<dbReference type="GO" id="GO:0071973">
    <property type="term" value="P:bacterial-type flagellum-dependent cell motility"/>
    <property type="evidence" value="ECO:0007669"/>
    <property type="project" value="TreeGrafter"/>
</dbReference>
<dbReference type="PANTHER" id="PTHR34773">
    <property type="entry name" value="FLAGELLAR SECRETION CHAPERONE FLIS"/>
    <property type="match status" value="1"/>
</dbReference>
<dbReference type="PANTHER" id="PTHR34773:SF1">
    <property type="entry name" value="FLAGELLAR SECRETION CHAPERONE FLIS"/>
    <property type="match status" value="1"/>
</dbReference>
<evidence type="ECO:0000256" key="5">
    <source>
        <dbReference type="ARBA" id="ARBA00023186"/>
    </source>
</evidence>
<gene>
    <name evidence="6" type="primary">fliS</name>
    <name evidence="6" type="ORF">EUA93_07655</name>
</gene>
<comment type="caution">
    <text evidence="6">The sequence shown here is derived from an EMBL/GenBank/DDBJ whole genome shotgun (WGS) entry which is preliminary data.</text>
</comment>
<evidence type="ECO:0000256" key="2">
    <source>
        <dbReference type="ARBA" id="ARBA00008787"/>
    </source>
</evidence>
<comment type="subcellular location">
    <subcellularLocation>
        <location evidence="1">Cytoplasm</location>
        <location evidence="1">Cytosol</location>
    </subcellularLocation>
</comment>
<keyword evidence="7" id="KW-1185">Reference proteome</keyword>
<dbReference type="SUPFAM" id="SSF101116">
    <property type="entry name" value="Flagellar export chaperone FliS"/>
    <property type="match status" value="1"/>
</dbReference>
<proteinExistence type="inferred from homology"/>
<keyword evidence="3" id="KW-0963">Cytoplasm</keyword>
<dbReference type="GO" id="GO:0005829">
    <property type="term" value="C:cytosol"/>
    <property type="evidence" value="ECO:0007669"/>
    <property type="project" value="UniProtKB-SubCell"/>
</dbReference>
<evidence type="ECO:0000256" key="3">
    <source>
        <dbReference type="ARBA" id="ARBA00022490"/>
    </source>
</evidence>
<keyword evidence="6" id="KW-0282">Flagellum</keyword>
<dbReference type="InterPro" id="IPR003713">
    <property type="entry name" value="FliS"/>
</dbReference>
<name>A0A4Q2RZD8_9ACTN</name>
<dbReference type="RefSeq" id="WP_129399579.1">
    <property type="nucleotide sequence ID" value="NZ_SDWT01000001.1"/>
</dbReference>
<accession>A0A4Q2RZD8</accession>
<comment type="similarity">
    <text evidence="2">Belongs to the FliS family.</text>
</comment>
<evidence type="ECO:0000313" key="7">
    <source>
        <dbReference type="Proteomes" id="UP000294071"/>
    </source>
</evidence>
<organism evidence="6 7">
    <name type="scientific">Nocardioides oleivorans</name>
    <dbReference type="NCBI Taxonomy" id="273676"/>
    <lineage>
        <taxon>Bacteria</taxon>
        <taxon>Bacillati</taxon>
        <taxon>Actinomycetota</taxon>
        <taxon>Actinomycetes</taxon>
        <taxon>Propionibacteriales</taxon>
        <taxon>Nocardioidaceae</taxon>
        <taxon>Nocardioides</taxon>
    </lineage>
</organism>
<dbReference type="Gene3D" id="1.20.120.340">
    <property type="entry name" value="Flagellar protein FliS"/>
    <property type="match status" value="1"/>
</dbReference>
<dbReference type="Pfam" id="PF02561">
    <property type="entry name" value="FliS"/>
    <property type="match status" value="1"/>
</dbReference>
<protein>
    <submittedName>
        <fullName evidence="6">Flagellar export chaperone FliS</fullName>
    </submittedName>
</protein>
<keyword evidence="4" id="KW-1005">Bacterial flagellum biogenesis</keyword>
<dbReference type="GO" id="GO:0044780">
    <property type="term" value="P:bacterial-type flagellum assembly"/>
    <property type="evidence" value="ECO:0007669"/>
    <property type="project" value="InterPro"/>
</dbReference>
<dbReference type="EMBL" id="SDWT01000001">
    <property type="protein sequence ID" value="RYB94226.1"/>
    <property type="molecule type" value="Genomic_DNA"/>
</dbReference>
<evidence type="ECO:0000256" key="1">
    <source>
        <dbReference type="ARBA" id="ARBA00004514"/>
    </source>
</evidence>
<dbReference type="AlphaFoldDB" id="A0A4Q2RZD8"/>
<keyword evidence="6" id="KW-0969">Cilium</keyword>
<dbReference type="Proteomes" id="UP000294071">
    <property type="component" value="Unassembled WGS sequence"/>
</dbReference>
<keyword evidence="5" id="KW-0143">Chaperone</keyword>
<evidence type="ECO:0000256" key="4">
    <source>
        <dbReference type="ARBA" id="ARBA00022795"/>
    </source>
</evidence>